<dbReference type="EMBL" id="BFEA01000270">
    <property type="protein sequence ID" value="GBG77531.1"/>
    <property type="molecule type" value="Genomic_DNA"/>
</dbReference>
<feature type="region of interest" description="Disordered" evidence="1">
    <location>
        <begin position="242"/>
        <end position="268"/>
    </location>
</feature>
<evidence type="ECO:0000313" key="3">
    <source>
        <dbReference type="EMBL" id="GBG77531.1"/>
    </source>
</evidence>
<proteinExistence type="predicted"/>
<evidence type="ECO:0000256" key="2">
    <source>
        <dbReference type="SAM" id="Phobius"/>
    </source>
</evidence>
<feature type="compositionally biased region" description="Basic and acidic residues" evidence="1">
    <location>
        <begin position="254"/>
        <end position="268"/>
    </location>
</feature>
<dbReference type="AlphaFoldDB" id="A0A388L5E9"/>
<sequence length="642" mass="70841">MDGLAWSDVVDEVLVASMGEPMWVGSGRSGGVEEVLSPDIGTNGSGVCLVLLLCAMSGSVVSALLLLLFAVPGVLVGSSGNMIPANLAANGMLFSGDLHDTRLGREFEFMGAVTNHQIRHYEIDARGELVLRLVVGLGYAKEFLHEVIMYVTNVHEDVPDAHVGAGEDIVESMMEPVIATTVKAEETIFMDTEDIWKGFAEGGKERRSVEQETSGAGGNTTECAEVFATIYAQTADMVGHADDTENDAEESTCETEKVGEKREAGDVGSREPLTGYIIRDENVIKTSAGEQYRYDINWVSGHVQLGIVGGRPCFAFKVDGTRVPFPTPMKRTWRNITLAFVYDRVSRLNDGATTQEKGRYTLEMWYVLEAQGEFRLNDFLYDTFDCGQPLVIGDNQAAGSMTCQEIDARKDPWWGWVSSAIPFPYGRMRMMMRDAMRNAALKEVMKYAEQDIHYENNRELCMIEGRVSSYFIANVDMRSTVMANGEGCVKAQTLLQHFQQSPDLRVDNDVGDNAYNLKGVVQWMCNEEMCEEGYVDMAMHQKGGRYTPADFKKLLGTSAKNSGLVVEGSKDELKTGAAEILLLSGMKDITQTPPENFQDVSVIVADGVEYVLLDQLVDFLKKSPEDRNVIHEALHEVTELAL</sequence>
<keyword evidence="2" id="KW-0472">Membrane</keyword>
<keyword evidence="4" id="KW-1185">Reference proteome</keyword>
<gene>
    <name evidence="3" type="ORF">CBR_g23976</name>
</gene>
<organism evidence="3 4">
    <name type="scientific">Chara braunii</name>
    <name type="common">Braun's stonewort</name>
    <dbReference type="NCBI Taxonomy" id="69332"/>
    <lineage>
        <taxon>Eukaryota</taxon>
        <taxon>Viridiplantae</taxon>
        <taxon>Streptophyta</taxon>
        <taxon>Charophyceae</taxon>
        <taxon>Charales</taxon>
        <taxon>Characeae</taxon>
        <taxon>Chara</taxon>
    </lineage>
</organism>
<evidence type="ECO:0000313" key="4">
    <source>
        <dbReference type="Proteomes" id="UP000265515"/>
    </source>
</evidence>
<evidence type="ECO:0000256" key="1">
    <source>
        <dbReference type="SAM" id="MobiDB-lite"/>
    </source>
</evidence>
<keyword evidence="2" id="KW-1133">Transmembrane helix</keyword>
<dbReference type="Proteomes" id="UP000265515">
    <property type="component" value="Unassembled WGS sequence"/>
</dbReference>
<protein>
    <submittedName>
        <fullName evidence="3">Uncharacterized protein</fullName>
    </submittedName>
</protein>
<feature type="transmembrane region" description="Helical" evidence="2">
    <location>
        <begin position="47"/>
        <end position="71"/>
    </location>
</feature>
<dbReference type="Gramene" id="GBG77531">
    <property type="protein sequence ID" value="GBG77531"/>
    <property type="gene ID" value="CBR_g23976"/>
</dbReference>
<keyword evidence="2" id="KW-0812">Transmembrane</keyword>
<dbReference type="OrthoDB" id="420022at2759"/>
<comment type="caution">
    <text evidence="3">The sequence shown here is derived from an EMBL/GenBank/DDBJ whole genome shotgun (WGS) entry which is preliminary data.</text>
</comment>
<name>A0A388L5E9_CHABU</name>
<reference evidence="3 4" key="1">
    <citation type="journal article" date="2018" name="Cell">
        <title>The Chara Genome: Secondary Complexity and Implications for Plant Terrestrialization.</title>
        <authorList>
            <person name="Nishiyama T."/>
            <person name="Sakayama H."/>
            <person name="Vries J.D."/>
            <person name="Buschmann H."/>
            <person name="Saint-Marcoux D."/>
            <person name="Ullrich K.K."/>
            <person name="Haas F.B."/>
            <person name="Vanderstraeten L."/>
            <person name="Becker D."/>
            <person name="Lang D."/>
            <person name="Vosolsobe S."/>
            <person name="Rombauts S."/>
            <person name="Wilhelmsson P.K.I."/>
            <person name="Janitza P."/>
            <person name="Kern R."/>
            <person name="Heyl A."/>
            <person name="Rumpler F."/>
            <person name="Villalobos L.I.A.C."/>
            <person name="Clay J.M."/>
            <person name="Skokan R."/>
            <person name="Toyoda A."/>
            <person name="Suzuki Y."/>
            <person name="Kagoshima H."/>
            <person name="Schijlen E."/>
            <person name="Tajeshwar N."/>
            <person name="Catarino B."/>
            <person name="Hetherington A.J."/>
            <person name="Saltykova A."/>
            <person name="Bonnot C."/>
            <person name="Breuninger H."/>
            <person name="Symeonidi A."/>
            <person name="Radhakrishnan G.V."/>
            <person name="Van Nieuwerburgh F."/>
            <person name="Deforce D."/>
            <person name="Chang C."/>
            <person name="Karol K.G."/>
            <person name="Hedrich R."/>
            <person name="Ulvskov P."/>
            <person name="Glockner G."/>
            <person name="Delwiche C.F."/>
            <person name="Petrasek J."/>
            <person name="Van de Peer Y."/>
            <person name="Friml J."/>
            <person name="Beilby M."/>
            <person name="Dolan L."/>
            <person name="Kohara Y."/>
            <person name="Sugano S."/>
            <person name="Fujiyama A."/>
            <person name="Delaux P.-M."/>
            <person name="Quint M."/>
            <person name="TheiBen G."/>
            <person name="Hagemann M."/>
            <person name="Harholt J."/>
            <person name="Dunand C."/>
            <person name="Zachgo S."/>
            <person name="Langdale J."/>
            <person name="Maumus F."/>
            <person name="Straeten D.V.D."/>
            <person name="Gould S.B."/>
            <person name="Rensing S.A."/>
        </authorList>
    </citation>
    <scope>NUCLEOTIDE SEQUENCE [LARGE SCALE GENOMIC DNA]</scope>
    <source>
        <strain evidence="3 4">S276</strain>
    </source>
</reference>
<feature type="compositionally biased region" description="Acidic residues" evidence="1">
    <location>
        <begin position="244"/>
        <end position="253"/>
    </location>
</feature>
<accession>A0A388L5E9</accession>